<name>A0A0B9GD81_9GAMM</name>
<dbReference type="AlphaFoldDB" id="A0A0B9GD81"/>
<evidence type="ECO:0000256" key="1">
    <source>
        <dbReference type="ARBA" id="ARBA00004571"/>
    </source>
</evidence>
<dbReference type="InterPro" id="IPR050298">
    <property type="entry name" value="Gram-neg_bact_OMP"/>
</dbReference>
<keyword evidence="2 4" id="KW-0732">Signal</keyword>
<feature type="chain" id="PRO_5002128186" evidence="4">
    <location>
        <begin position="22"/>
        <end position="336"/>
    </location>
</feature>
<evidence type="ECO:0000256" key="3">
    <source>
        <dbReference type="ARBA" id="ARBA00023136"/>
    </source>
</evidence>
<dbReference type="SUPFAM" id="SSF56935">
    <property type="entry name" value="Porins"/>
    <property type="match status" value="1"/>
</dbReference>
<dbReference type="PANTHER" id="PTHR34501:SF2">
    <property type="entry name" value="OUTER MEMBRANE PORIN F-RELATED"/>
    <property type="match status" value="1"/>
</dbReference>
<dbReference type="InterPro" id="IPR023614">
    <property type="entry name" value="Porin_dom_sf"/>
</dbReference>
<dbReference type="GO" id="GO:0015288">
    <property type="term" value="F:porin activity"/>
    <property type="evidence" value="ECO:0007669"/>
    <property type="project" value="InterPro"/>
</dbReference>
<dbReference type="EMBL" id="JWLZ01000170">
    <property type="protein sequence ID" value="KHT62805.1"/>
    <property type="molecule type" value="Genomic_DNA"/>
</dbReference>
<evidence type="ECO:0000256" key="4">
    <source>
        <dbReference type="SAM" id="SignalP"/>
    </source>
</evidence>
<accession>A0A0B9GD81</accession>
<evidence type="ECO:0000313" key="7">
    <source>
        <dbReference type="Proteomes" id="UP000031278"/>
    </source>
</evidence>
<evidence type="ECO:0000256" key="2">
    <source>
        <dbReference type="ARBA" id="ARBA00022729"/>
    </source>
</evidence>
<comment type="subcellular location">
    <subcellularLocation>
        <location evidence="1">Cell outer membrane</location>
        <topology evidence="1">Multi-pass membrane protein</topology>
    </subcellularLocation>
</comment>
<reference evidence="6 7" key="1">
    <citation type="submission" date="2014-12" db="EMBL/GenBank/DDBJ databases">
        <title>Genome sequencing of Photobacterium gaetbulicola AD005a.</title>
        <authorList>
            <person name="Adrian T.G.S."/>
            <person name="Chan K.G."/>
        </authorList>
    </citation>
    <scope>NUCLEOTIDE SEQUENCE [LARGE SCALE GENOMIC DNA]</scope>
    <source>
        <strain evidence="6 7">AD005a</strain>
    </source>
</reference>
<evidence type="ECO:0000313" key="6">
    <source>
        <dbReference type="EMBL" id="KHT62805.1"/>
    </source>
</evidence>
<organism evidence="6 7">
    <name type="scientific">Photobacterium gaetbulicola</name>
    <dbReference type="NCBI Taxonomy" id="1295392"/>
    <lineage>
        <taxon>Bacteria</taxon>
        <taxon>Pseudomonadati</taxon>
        <taxon>Pseudomonadota</taxon>
        <taxon>Gammaproteobacteria</taxon>
        <taxon>Vibrionales</taxon>
        <taxon>Vibrionaceae</taxon>
        <taxon>Photobacterium</taxon>
    </lineage>
</organism>
<dbReference type="PANTHER" id="PTHR34501">
    <property type="entry name" value="PROTEIN YDDL-RELATED"/>
    <property type="match status" value="1"/>
</dbReference>
<feature type="signal peptide" evidence="4">
    <location>
        <begin position="1"/>
        <end position="21"/>
    </location>
</feature>
<feature type="domain" description="Porin" evidence="5">
    <location>
        <begin position="12"/>
        <end position="302"/>
    </location>
</feature>
<protein>
    <submittedName>
        <fullName evidence="6">Porin</fullName>
    </submittedName>
</protein>
<dbReference type="Pfam" id="PF13609">
    <property type="entry name" value="Porin_4"/>
    <property type="match status" value="1"/>
</dbReference>
<keyword evidence="3" id="KW-0472">Membrane</keyword>
<sequence length="336" mass="36485">MKKTLLAVAIPAVLFANAASAVELYKTDDGMVDLYGQLRFQAQKEEGKDVDLSSGSSRAGLSARYTLTDSVDVFGLVEFGLAPNGGNLGGRLHYGGVDTDFGKVTIGRQYIVSDDVGVADYSYFKGGSGNLSGILSEGKHDSYIKYNFEGEQFWLAAGYGLPEDDDNQELAELYAGSSFNGFSFNIGGGVNTDKSASAVELENTYYEATIDYTTGPFLIGFTYYTNELEDKISGLSVDGDSYTIAVSYSWADNATAYAGYEYTEQKLSVGNISEDNTVIYVGSDYHFNSYFRVYAEYAYLDGVTLGYTNKESDNTVGALESHDGENYFGIGARVYF</sequence>
<dbReference type="Gene3D" id="2.40.160.10">
    <property type="entry name" value="Porin"/>
    <property type="match status" value="1"/>
</dbReference>
<gene>
    <name evidence="6" type="ORF">RJ45_15375</name>
</gene>
<evidence type="ECO:0000259" key="5">
    <source>
        <dbReference type="Pfam" id="PF13609"/>
    </source>
</evidence>
<dbReference type="Proteomes" id="UP000031278">
    <property type="component" value="Unassembled WGS sequence"/>
</dbReference>
<proteinExistence type="predicted"/>
<dbReference type="GO" id="GO:0009279">
    <property type="term" value="C:cell outer membrane"/>
    <property type="evidence" value="ECO:0007669"/>
    <property type="project" value="UniProtKB-SubCell"/>
</dbReference>
<dbReference type="InterPro" id="IPR033900">
    <property type="entry name" value="Gram_neg_porin_domain"/>
</dbReference>
<comment type="caution">
    <text evidence="6">The sequence shown here is derived from an EMBL/GenBank/DDBJ whole genome shotgun (WGS) entry which is preliminary data.</text>
</comment>
<dbReference type="RefSeq" id="WP_039463964.1">
    <property type="nucleotide sequence ID" value="NZ_JWLZ01000170.1"/>
</dbReference>